<keyword evidence="1" id="KW-0472">Membrane</keyword>
<protein>
    <submittedName>
        <fullName evidence="2">Biofilm adhesin PGA synthesis protein PgaD</fullName>
    </submittedName>
</protein>
<dbReference type="NCBIfam" id="TIGR03940">
    <property type="entry name" value="PGA_PgaD"/>
    <property type="match status" value="1"/>
</dbReference>
<feature type="transmembrane region" description="Helical" evidence="1">
    <location>
        <begin position="57"/>
        <end position="79"/>
    </location>
</feature>
<dbReference type="EMBL" id="BAFF01000004">
    <property type="protein sequence ID" value="GAB51800.1"/>
    <property type="molecule type" value="Genomic_DNA"/>
</dbReference>
<accession>H5V1E2</accession>
<sequence length="166" mass="18713">MEHPLIFTEQRLLPKFIDLVLTLVAWLGFGYLIYLGLIKALTENAFLGPRPFESTLVTLALYFIIALVNGLILIMWAKYNQFRFRVERRKRRPALATTELADSFHITPELVTELNKGRVLTVHHNSNGGISYVDVNQGINDNLLPAPALKLPLIPTPLSHTTPVTL</sequence>
<feature type="transmembrane region" description="Helical" evidence="1">
    <location>
        <begin position="12"/>
        <end position="37"/>
    </location>
</feature>
<dbReference type="GO" id="GO:0043709">
    <property type="term" value="P:cell adhesion involved in single-species biofilm formation"/>
    <property type="evidence" value="ECO:0007669"/>
    <property type="project" value="InterPro"/>
</dbReference>
<dbReference type="RefSeq" id="WP_002435265.1">
    <property type="nucleotide sequence ID" value="NZ_BAFF01000004.1"/>
</dbReference>
<dbReference type="GeneID" id="92830515"/>
<dbReference type="AlphaFoldDB" id="H5V1E2"/>
<keyword evidence="3" id="KW-1185">Reference proteome</keyword>
<dbReference type="eggNOG" id="ENOG50338G7">
    <property type="taxonomic scope" value="Bacteria"/>
</dbReference>
<dbReference type="Proteomes" id="UP000010297">
    <property type="component" value="Unassembled WGS sequence"/>
</dbReference>
<organism evidence="2 3">
    <name type="scientific">Atlantibacter hermannii NBRC 105704</name>
    <dbReference type="NCBI Taxonomy" id="1115512"/>
    <lineage>
        <taxon>Bacteria</taxon>
        <taxon>Pseudomonadati</taxon>
        <taxon>Pseudomonadota</taxon>
        <taxon>Gammaproteobacteria</taxon>
        <taxon>Enterobacterales</taxon>
        <taxon>Enterobacteriaceae</taxon>
        <taxon>Atlantibacter</taxon>
    </lineage>
</organism>
<evidence type="ECO:0000313" key="2">
    <source>
        <dbReference type="EMBL" id="GAB51800.1"/>
    </source>
</evidence>
<proteinExistence type="predicted"/>
<dbReference type="InterPro" id="IPR023829">
    <property type="entry name" value="PGA_PgaD"/>
</dbReference>
<keyword evidence="1" id="KW-1133">Transmembrane helix</keyword>
<dbReference type="Pfam" id="PF13994">
    <property type="entry name" value="PgaD"/>
    <property type="match status" value="1"/>
</dbReference>
<reference evidence="2 3" key="1">
    <citation type="submission" date="2012-02" db="EMBL/GenBank/DDBJ databases">
        <title>Whole genome shotgun sequence of Escherichia hermannii NBRC 105704.</title>
        <authorList>
            <person name="Yoshida I."/>
            <person name="Hosoyama A."/>
            <person name="Tsuchikane K."/>
            <person name="Katsumata H."/>
            <person name="Yamazaki S."/>
            <person name="Fujita N."/>
        </authorList>
    </citation>
    <scope>NUCLEOTIDE SEQUENCE [LARGE SCALE GENOMIC DNA]</scope>
    <source>
        <strain evidence="2 3">NBRC 105704</strain>
    </source>
</reference>
<evidence type="ECO:0000313" key="3">
    <source>
        <dbReference type="Proteomes" id="UP000010297"/>
    </source>
</evidence>
<evidence type="ECO:0000256" key="1">
    <source>
        <dbReference type="SAM" id="Phobius"/>
    </source>
</evidence>
<gene>
    <name evidence="2" type="primary">pgaD</name>
    <name evidence="2" type="ORF">EH105704_04_00420</name>
</gene>
<keyword evidence="1" id="KW-0812">Transmembrane</keyword>
<comment type="caution">
    <text evidence="2">The sequence shown here is derived from an EMBL/GenBank/DDBJ whole genome shotgun (WGS) entry which is preliminary data.</text>
</comment>
<name>H5V1E2_ATLHE</name>